<dbReference type="Gene3D" id="1.10.150.80">
    <property type="entry name" value="HRDC domain"/>
    <property type="match status" value="1"/>
</dbReference>
<dbReference type="Pfam" id="PF00570">
    <property type="entry name" value="HRDC"/>
    <property type="match status" value="1"/>
</dbReference>
<dbReference type="SUPFAM" id="SSF47819">
    <property type="entry name" value="HRDC-like"/>
    <property type="match status" value="1"/>
</dbReference>
<gene>
    <name evidence="2" type="ORF">THSYN_09445</name>
</gene>
<feature type="domain" description="HRDC" evidence="1">
    <location>
        <begin position="95"/>
        <end position="175"/>
    </location>
</feature>
<evidence type="ECO:0000313" key="3">
    <source>
        <dbReference type="Proteomes" id="UP000232638"/>
    </source>
</evidence>
<protein>
    <recommendedName>
        <fullName evidence="1">HRDC domain-containing protein</fullName>
    </recommendedName>
</protein>
<dbReference type="InterPro" id="IPR044876">
    <property type="entry name" value="HRDC_dom_sf"/>
</dbReference>
<evidence type="ECO:0000259" key="1">
    <source>
        <dbReference type="PROSITE" id="PS50967"/>
    </source>
</evidence>
<organism evidence="2 3">
    <name type="scientific">Candidatus Thiodictyon syntrophicum</name>
    <dbReference type="NCBI Taxonomy" id="1166950"/>
    <lineage>
        <taxon>Bacteria</taxon>
        <taxon>Pseudomonadati</taxon>
        <taxon>Pseudomonadota</taxon>
        <taxon>Gammaproteobacteria</taxon>
        <taxon>Chromatiales</taxon>
        <taxon>Chromatiaceae</taxon>
        <taxon>Thiodictyon</taxon>
    </lineage>
</organism>
<proteinExistence type="predicted"/>
<dbReference type="GO" id="GO:0003676">
    <property type="term" value="F:nucleic acid binding"/>
    <property type="evidence" value="ECO:0007669"/>
    <property type="project" value="InterPro"/>
</dbReference>
<accession>A0A2K8U6F1</accession>
<dbReference type="KEGG" id="tsy:THSYN_09445"/>
<dbReference type="GO" id="GO:0000166">
    <property type="term" value="F:nucleotide binding"/>
    <property type="evidence" value="ECO:0007669"/>
    <property type="project" value="InterPro"/>
</dbReference>
<dbReference type="InterPro" id="IPR002121">
    <property type="entry name" value="HRDC_dom"/>
</dbReference>
<dbReference type="EMBL" id="CP020370">
    <property type="protein sequence ID" value="AUB81153.1"/>
    <property type="molecule type" value="Genomic_DNA"/>
</dbReference>
<dbReference type="Proteomes" id="UP000232638">
    <property type="component" value="Chromosome"/>
</dbReference>
<dbReference type="AlphaFoldDB" id="A0A2K8U6F1"/>
<reference evidence="2 3" key="1">
    <citation type="submission" date="2017-03" db="EMBL/GenBank/DDBJ databases">
        <title>Complete genome sequence of Candidatus 'Thiodictyon syntrophicum' sp. nov. strain Cad16T, a photolithoautotroph purple sulfur bacterium isolated from an alpine meromictic lake.</title>
        <authorList>
            <person name="Luedin S.M."/>
            <person name="Pothier J.F."/>
            <person name="Danza F."/>
            <person name="Storelli N."/>
            <person name="Wittwer M."/>
            <person name="Tonolla M."/>
        </authorList>
    </citation>
    <scope>NUCLEOTIDE SEQUENCE [LARGE SCALE GENOMIC DNA]</scope>
    <source>
        <strain evidence="2 3">Cad16T</strain>
    </source>
</reference>
<keyword evidence="3" id="KW-1185">Reference proteome</keyword>
<name>A0A2K8U6F1_9GAMM</name>
<dbReference type="InterPro" id="IPR010997">
    <property type="entry name" value="HRDC-like_sf"/>
</dbReference>
<dbReference type="SMART" id="SM00341">
    <property type="entry name" value="HRDC"/>
    <property type="match status" value="1"/>
</dbReference>
<dbReference type="PROSITE" id="PS50967">
    <property type="entry name" value="HRDC"/>
    <property type="match status" value="1"/>
</dbReference>
<evidence type="ECO:0000313" key="2">
    <source>
        <dbReference type="EMBL" id="AUB81153.1"/>
    </source>
</evidence>
<sequence length="187" mass="20184">MRRSQYAQTGIGKVTQPMKLKFFTIPVASPEGAEADLNRFLGAHRVSQIERHFTADGAASFWAVCVTWVEGAEGLAASAPDAARRGRIDYREVLEADEFALYDRLRTLRKQSAEAEGLPPFAVFTNEQLADMVRRRVNTLADLARIDGIGEARLSRYGAAFLEVLCAGVPRLGPPAAAPAAPAPATG</sequence>